<name>A0A5A7VB93_CUCMM</name>
<comment type="caution">
    <text evidence="1">The sequence shown here is derived from an EMBL/GenBank/DDBJ whole genome shotgun (WGS) entry which is preliminary data.</text>
</comment>
<sequence length="177" mass="20001">MLSYKYGVHLLKEQCPKTPQEIEDMRNIPDASAVGSLMYAMLCTKPNIFFSVGMVSTYQLSCLTLNPCPAIKGRLMAMRSKLDALAMSNSTKHYTSSNARSHSNKNIAFYFISRIKNRAFFSRSHIKNKTSYPKSPSKGKTSYLTSYSKDEASRHQGYKVSLPQNLTLDLNIQHVMI</sequence>
<reference evidence="1 2" key="1">
    <citation type="submission" date="2019-08" db="EMBL/GenBank/DDBJ databases">
        <title>Draft genome sequences of two oriental melons (Cucumis melo L. var makuwa).</title>
        <authorList>
            <person name="Kwon S.-Y."/>
        </authorList>
    </citation>
    <scope>NUCLEOTIDE SEQUENCE [LARGE SCALE GENOMIC DNA]</scope>
    <source>
        <strain evidence="2">cv. SW 3</strain>
        <tissue evidence="1">Leaf</tissue>
    </source>
</reference>
<protein>
    <submittedName>
        <fullName evidence="1">Gag/pol protein</fullName>
    </submittedName>
</protein>
<evidence type="ECO:0000313" key="2">
    <source>
        <dbReference type="Proteomes" id="UP000321393"/>
    </source>
</evidence>
<proteinExistence type="predicted"/>
<dbReference type="Proteomes" id="UP000321393">
    <property type="component" value="Unassembled WGS sequence"/>
</dbReference>
<evidence type="ECO:0000313" key="1">
    <source>
        <dbReference type="EMBL" id="KAA0063175.1"/>
    </source>
</evidence>
<dbReference type="AlphaFoldDB" id="A0A5A7VB93"/>
<dbReference type="EMBL" id="SSTE01002941">
    <property type="protein sequence ID" value="KAA0063175.1"/>
    <property type="molecule type" value="Genomic_DNA"/>
</dbReference>
<organism evidence="1 2">
    <name type="scientific">Cucumis melo var. makuwa</name>
    <name type="common">Oriental melon</name>
    <dbReference type="NCBI Taxonomy" id="1194695"/>
    <lineage>
        <taxon>Eukaryota</taxon>
        <taxon>Viridiplantae</taxon>
        <taxon>Streptophyta</taxon>
        <taxon>Embryophyta</taxon>
        <taxon>Tracheophyta</taxon>
        <taxon>Spermatophyta</taxon>
        <taxon>Magnoliopsida</taxon>
        <taxon>eudicotyledons</taxon>
        <taxon>Gunneridae</taxon>
        <taxon>Pentapetalae</taxon>
        <taxon>rosids</taxon>
        <taxon>fabids</taxon>
        <taxon>Cucurbitales</taxon>
        <taxon>Cucurbitaceae</taxon>
        <taxon>Benincaseae</taxon>
        <taxon>Cucumis</taxon>
    </lineage>
</organism>
<dbReference type="OrthoDB" id="418757at2759"/>
<gene>
    <name evidence="1" type="ORF">E6C27_scaffold381G00630</name>
</gene>
<accession>A0A5A7VB93</accession>